<proteinExistence type="predicted"/>
<reference evidence="1 2" key="1">
    <citation type="journal article" date="2014" name="Genome Announc.">
        <title>Complete Genome Sequence of Polychlorinated Biphenyl Degrader Comamonas testosteroni TK102 (NBRC 109938).</title>
        <authorList>
            <person name="Fukuda K."/>
            <person name="Hosoyama A."/>
            <person name="Tsuchikane K."/>
            <person name="Ohji S."/>
            <person name="Yamazoe A."/>
            <person name="Fujita N."/>
            <person name="Shintani M."/>
            <person name="Kimbara K."/>
        </authorList>
    </citation>
    <scope>NUCLEOTIDE SEQUENCE [LARGE SCALE GENOMIC DNA]</scope>
    <source>
        <strain evidence="1">TK102</strain>
    </source>
</reference>
<protein>
    <submittedName>
        <fullName evidence="1">Uncharacterized protein</fullName>
    </submittedName>
</protein>
<dbReference type="KEGG" id="ctes:O987_10745"/>
<name>A0A076PRE7_COMTE</name>
<sequence length="195" mass="20485">MNGLLGIDDGIMHIMLLMLVKQLQDLLHAFKAEKRPPTISKGVINQGTKALINNAAGTKMALFSSEPLATAQTTGSSRLAFTPVTCSALSARSSPSTPAVFCTATLVWVATSSRIAVLLPAAVLVIKATSSSKLAISSSNIKRPAPAIVSPGVCKIAIMPANRAKIATGNCQSAARSPRPWLCSDNERPYRTETL</sequence>
<evidence type="ECO:0000313" key="1">
    <source>
        <dbReference type="EMBL" id="AIJ46270.1"/>
    </source>
</evidence>
<dbReference type="HOGENOM" id="CLU_1394250_0_0_4"/>
<dbReference type="AlphaFoldDB" id="A0A076PRE7"/>
<evidence type="ECO:0000313" key="2">
    <source>
        <dbReference type="Proteomes" id="UP000028782"/>
    </source>
</evidence>
<accession>A0A076PRE7</accession>
<gene>
    <name evidence="1" type="ORF">O987_10745</name>
</gene>
<dbReference type="Proteomes" id="UP000028782">
    <property type="component" value="Chromosome"/>
</dbReference>
<dbReference type="EMBL" id="CP006704">
    <property type="protein sequence ID" value="AIJ46270.1"/>
    <property type="molecule type" value="Genomic_DNA"/>
</dbReference>
<organism evidence="1 2">
    <name type="scientific">Comamonas testosteroni TK102</name>
    <dbReference type="NCBI Taxonomy" id="1392005"/>
    <lineage>
        <taxon>Bacteria</taxon>
        <taxon>Pseudomonadati</taxon>
        <taxon>Pseudomonadota</taxon>
        <taxon>Betaproteobacteria</taxon>
        <taxon>Burkholderiales</taxon>
        <taxon>Comamonadaceae</taxon>
        <taxon>Comamonas</taxon>
    </lineage>
</organism>